<proteinExistence type="predicted"/>
<organism evidence="2 3">
    <name type="scientific">Gordonia phthalatica</name>
    <dbReference type="NCBI Taxonomy" id="1136941"/>
    <lineage>
        <taxon>Bacteria</taxon>
        <taxon>Bacillati</taxon>
        <taxon>Actinomycetota</taxon>
        <taxon>Actinomycetes</taxon>
        <taxon>Mycobacteriales</taxon>
        <taxon>Gordoniaceae</taxon>
        <taxon>Gordonia</taxon>
    </lineage>
</organism>
<dbReference type="EMBL" id="CP011853">
    <property type="protein sequence ID" value="ALG86372.1"/>
    <property type="molecule type" value="Genomic_DNA"/>
</dbReference>
<evidence type="ECO:0000313" key="3">
    <source>
        <dbReference type="Proteomes" id="UP000063789"/>
    </source>
</evidence>
<name>A0A0N9ND08_9ACTN</name>
<keyword evidence="1" id="KW-0472">Membrane</keyword>
<protein>
    <submittedName>
        <fullName evidence="2">Uncharacterized protein</fullName>
    </submittedName>
</protein>
<reference evidence="3" key="1">
    <citation type="submission" date="2015-06" db="EMBL/GenBank/DDBJ databases">
        <title>Complete genome sequence and metabolic analysis of phthalate degradation pathway in Gordonia sp. QH-11.</title>
        <authorList>
            <person name="Jin D."/>
            <person name="Kong X."/>
            <person name="Bai Z."/>
        </authorList>
    </citation>
    <scope>NUCLEOTIDE SEQUENCE [LARGE SCALE GENOMIC DNA]</scope>
    <source>
        <strain evidence="3">QH-11</strain>
    </source>
</reference>
<reference evidence="2 3" key="2">
    <citation type="journal article" date="2017" name="Int. J. Syst. Evol. Microbiol.">
        <title>Gordonia phthalatica sp. nov., a di-n-butyl phthalate-degrading bacterium isolated from activated sludge.</title>
        <authorList>
            <person name="Jin D."/>
            <person name="Kong X."/>
            <person name="Jia M."/>
            <person name="Yu X."/>
            <person name="Wang X."/>
            <person name="Zhuang X."/>
            <person name="Deng Y."/>
            <person name="Bai Z."/>
        </authorList>
    </citation>
    <scope>NUCLEOTIDE SEQUENCE [LARGE SCALE GENOMIC DNA]</scope>
    <source>
        <strain evidence="2 3">QH-11</strain>
    </source>
</reference>
<keyword evidence="1" id="KW-0812">Transmembrane</keyword>
<feature type="transmembrane region" description="Helical" evidence="1">
    <location>
        <begin position="33"/>
        <end position="52"/>
    </location>
</feature>
<gene>
    <name evidence="2" type="ORF">ACH46_20095</name>
</gene>
<evidence type="ECO:0000313" key="2">
    <source>
        <dbReference type="EMBL" id="ALG86372.1"/>
    </source>
</evidence>
<keyword evidence="3" id="KW-1185">Reference proteome</keyword>
<dbReference type="STRING" id="1136941.ACH46_20095"/>
<dbReference type="PATRIC" id="fig|1136941.3.peg.4114"/>
<dbReference type="AlphaFoldDB" id="A0A0N9ND08"/>
<dbReference type="KEGG" id="goq:ACH46_20095"/>
<keyword evidence="1" id="KW-1133">Transmembrane helix</keyword>
<dbReference type="Proteomes" id="UP000063789">
    <property type="component" value="Chromosome"/>
</dbReference>
<evidence type="ECO:0000256" key="1">
    <source>
        <dbReference type="SAM" id="Phobius"/>
    </source>
</evidence>
<accession>A0A0N9ND08</accession>
<sequence length="78" mass="8084">MDRQRKNVTIALLLLAATIALTAAVILTGGDDILVAVLLGLIAAELLVIGRITEARGDSALAPDDAESVNMDEDAVSR</sequence>